<dbReference type="InterPro" id="IPR017904">
    <property type="entry name" value="ADF/Cofilin"/>
</dbReference>
<accession>C3XQ01</accession>
<dbReference type="FunCoup" id="C3XQ01">
    <property type="interactions" value="825"/>
</dbReference>
<dbReference type="SMART" id="SM00102">
    <property type="entry name" value="ADF"/>
    <property type="match status" value="1"/>
</dbReference>
<dbReference type="eggNOG" id="KOG1735">
    <property type="taxonomic scope" value="Eukaryota"/>
</dbReference>
<organism evidence="4">
    <name type="scientific">Branchiostoma floridae</name>
    <name type="common">Florida lancelet</name>
    <name type="synonym">Amphioxus</name>
    <dbReference type="NCBI Taxonomy" id="7739"/>
    <lineage>
        <taxon>Eukaryota</taxon>
        <taxon>Metazoa</taxon>
        <taxon>Chordata</taxon>
        <taxon>Cephalochordata</taxon>
        <taxon>Leptocardii</taxon>
        <taxon>Amphioxiformes</taxon>
        <taxon>Branchiostomatidae</taxon>
        <taxon>Branchiostoma</taxon>
    </lineage>
</organism>
<proteinExistence type="inferred from homology"/>
<sequence>MWTGADETLLTLHELAQASGITVTDEVVAAYDEVKQKHLYKYVTFRVSNCETKIIVENKVKESTWEEFQASFPADAAYWSVYDFDYKNKEGQDRNKLILVSWCPDTIKIKAKMMHSSSSDALKKKCPATPIQANDRDELNFDEVRDKILKTSQFTKCPRSKHQFSLFILTMNLC</sequence>
<dbReference type="CDD" id="cd11286">
    <property type="entry name" value="ADF_cofilin_like"/>
    <property type="match status" value="1"/>
</dbReference>
<feature type="domain" description="ADF-H" evidence="3">
    <location>
        <begin position="18"/>
        <end position="149"/>
    </location>
</feature>
<keyword evidence="2" id="KW-0009">Actin-binding</keyword>
<dbReference type="STRING" id="7739.C3XQ01"/>
<dbReference type="GO" id="GO:0030042">
    <property type="term" value="P:actin filament depolymerization"/>
    <property type="evidence" value="ECO:0007669"/>
    <property type="project" value="InterPro"/>
</dbReference>
<evidence type="ECO:0000256" key="1">
    <source>
        <dbReference type="ARBA" id="ARBA00006844"/>
    </source>
</evidence>
<dbReference type="PANTHER" id="PTHR11913">
    <property type="entry name" value="COFILIN-RELATED"/>
    <property type="match status" value="1"/>
</dbReference>
<dbReference type="EMBL" id="GG666451">
    <property type="protein sequence ID" value="EEN70022.1"/>
    <property type="molecule type" value="Genomic_DNA"/>
</dbReference>
<evidence type="ECO:0000259" key="3">
    <source>
        <dbReference type="PROSITE" id="PS51263"/>
    </source>
</evidence>
<name>C3XQ01_BRAFL</name>
<dbReference type="AlphaFoldDB" id="C3XQ01"/>
<protein>
    <recommendedName>
        <fullName evidence="3">ADF-H domain-containing protein</fullName>
    </recommendedName>
</protein>
<dbReference type="Gene3D" id="3.40.20.10">
    <property type="entry name" value="Severin"/>
    <property type="match status" value="1"/>
</dbReference>
<reference evidence="4" key="1">
    <citation type="journal article" date="2008" name="Nature">
        <title>The amphioxus genome and the evolution of the chordate karyotype.</title>
        <authorList>
            <consortium name="US DOE Joint Genome Institute (JGI-PGF)"/>
            <person name="Putnam N.H."/>
            <person name="Butts T."/>
            <person name="Ferrier D.E.K."/>
            <person name="Furlong R.F."/>
            <person name="Hellsten U."/>
            <person name="Kawashima T."/>
            <person name="Robinson-Rechavi M."/>
            <person name="Shoguchi E."/>
            <person name="Terry A."/>
            <person name="Yu J.-K."/>
            <person name="Benito-Gutierrez E.L."/>
            <person name="Dubchak I."/>
            <person name="Garcia-Fernandez J."/>
            <person name="Gibson-Brown J.J."/>
            <person name="Grigoriev I.V."/>
            <person name="Horton A.C."/>
            <person name="de Jong P.J."/>
            <person name="Jurka J."/>
            <person name="Kapitonov V.V."/>
            <person name="Kohara Y."/>
            <person name="Kuroki Y."/>
            <person name="Lindquist E."/>
            <person name="Lucas S."/>
            <person name="Osoegawa K."/>
            <person name="Pennacchio L.A."/>
            <person name="Salamov A.A."/>
            <person name="Satou Y."/>
            <person name="Sauka-Spengler T."/>
            <person name="Schmutz J."/>
            <person name="Shin-I T."/>
            <person name="Toyoda A."/>
            <person name="Bronner-Fraser M."/>
            <person name="Fujiyama A."/>
            <person name="Holland L.Z."/>
            <person name="Holland P.W.H."/>
            <person name="Satoh N."/>
            <person name="Rokhsar D.S."/>
        </authorList>
    </citation>
    <scope>NUCLEOTIDE SEQUENCE [LARGE SCALE GENOMIC DNA]</scope>
    <source>
        <strain evidence="4">S238N-H82</strain>
        <tissue evidence="4">Testes</tissue>
    </source>
</reference>
<evidence type="ECO:0000313" key="4">
    <source>
        <dbReference type="EMBL" id="EEN70022.1"/>
    </source>
</evidence>
<dbReference type="SUPFAM" id="SSF55753">
    <property type="entry name" value="Actin depolymerizing proteins"/>
    <property type="match status" value="1"/>
</dbReference>
<dbReference type="PROSITE" id="PS51263">
    <property type="entry name" value="ADF_H"/>
    <property type="match status" value="1"/>
</dbReference>
<evidence type="ECO:0000256" key="2">
    <source>
        <dbReference type="ARBA" id="ARBA00023203"/>
    </source>
</evidence>
<dbReference type="Pfam" id="PF00241">
    <property type="entry name" value="Cofilin_ADF"/>
    <property type="match status" value="1"/>
</dbReference>
<dbReference type="InterPro" id="IPR002108">
    <property type="entry name" value="ADF-H"/>
</dbReference>
<gene>
    <name evidence="4" type="ORF">BRAFLDRAFT_67403</name>
</gene>
<dbReference type="InParanoid" id="C3XQ01"/>
<comment type="similarity">
    <text evidence="1">Belongs to the actin-binding proteins ADF family.</text>
</comment>
<dbReference type="InterPro" id="IPR029006">
    <property type="entry name" value="ADF-H/Gelsolin-like_dom_sf"/>
</dbReference>
<dbReference type="GO" id="GO:0003779">
    <property type="term" value="F:actin binding"/>
    <property type="evidence" value="ECO:0007669"/>
    <property type="project" value="UniProtKB-KW"/>
</dbReference>
<dbReference type="GO" id="GO:0015629">
    <property type="term" value="C:actin cytoskeleton"/>
    <property type="evidence" value="ECO:0007669"/>
    <property type="project" value="InterPro"/>
</dbReference>